<dbReference type="PANTHER" id="PTHR43214:SF24">
    <property type="entry name" value="TRANSCRIPTIONAL REGULATORY PROTEIN NARL-RELATED"/>
    <property type="match status" value="1"/>
</dbReference>
<feature type="domain" description="HTH luxR-type" evidence="7">
    <location>
        <begin position="167"/>
        <end position="232"/>
    </location>
</feature>
<dbReference type="InterPro" id="IPR058245">
    <property type="entry name" value="NreC/VraR/RcsB-like_REC"/>
</dbReference>
<feature type="region of interest" description="Disordered" evidence="6">
    <location>
        <begin position="1"/>
        <end position="20"/>
    </location>
</feature>
<evidence type="ECO:0000256" key="2">
    <source>
        <dbReference type="ARBA" id="ARBA00023015"/>
    </source>
</evidence>
<evidence type="ECO:0000256" key="4">
    <source>
        <dbReference type="ARBA" id="ARBA00023163"/>
    </source>
</evidence>
<accession>A0ABW3VIA9</accession>
<evidence type="ECO:0000313" key="10">
    <source>
        <dbReference type="Proteomes" id="UP001597182"/>
    </source>
</evidence>
<keyword evidence="2" id="KW-0805">Transcription regulation</keyword>
<keyword evidence="10" id="KW-1185">Reference proteome</keyword>
<dbReference type="EMBL" id="JBHTMB010000085">
    <property type="protein sequence ID" value="MFD1233809.1"/>
    <property type="molecule type" value="Genomic_DNA"/>
</dbReference>
<protein>
    <submittedName>
        <fullName evidence="9">Response regulator</fullName>
    </submittedName>
</protein>
<dbReference type="PRINTS" id="PR00038">
    <property type="entry name" value="HTHLUXR"/>
</dbReference>
<feature type="modified residue" description="4-aspartylphosphate" evidence="5">
    <location>
        <position position="78"/>
    </location>
</feature>
<evidence type="ECO:0000259" key="8">
    <source>
        <dbReference type="PROSITE" id="PS50110"/>
    </source>
</evidence>
<dbReference type="Pfam" id="PF00072">
    <property type="entry name" value="Response_reg"/>
    <property type="match status" value="1"/>
</dbReference>
<proteinExistence type="predicted"/>
<dbReference type="InterPro" id="IPR000792">
    <property type="entry name" value="Tscrpt_reg_LuxR_C"/>
</dbReference>
<evidence type="ECO:0000256" key="1">
    <source>
        <dbReference type="ARBA" id="ARBA00022553"/>
    </source>
</evidence>
<dbReference type="PROSITE" id="PS00622">
    <property type="entry name" value="HTH_LUXR_1"/>
    <property type="match status" value="1"/>
</dbReference>
<dbReference type="PROSITE" id="PS50110">
    <property type="entry name" value="RESPONSE_REGULATORY"/>
    <property type="match status" value="1"/>
</dbReference>
<reference evidence="10" key="1">
    <citation type="journal article" date="2019" name="Int. J. Syst. Evol. Microbiol.">
        <title>The Global Catalogue of Microorganisms (GCM) 10K type strain sequencing project: providing services to taxonomists for standard genome sequencing and annotation.</title>
        <authorList>
            <consortium name="The Broad Institute Genomics Platform"/>
            <consortium name="The Broad Institute Genome Sequencing Center for Infectious Disease"/>
            <person name="Wu L."/>
            <person name="Ma J."/>
        </authorList>
    </citation>
    <scope>NUCLEOTIDE SEQUENCE [LARGE SCALE GENOMIC DNA]</scope>
    <source>
        <strain evidence="10">CCUG 49018</strain>
    </source>
</reference>
<gene>
    <name evidence="9" type="ORF">ACFQ34_10990</name>
</gene>
<dbReference type="SUPFAM" id="SSF52172">
    <property type="entry name" value="CheY-like"/>
    <property type="match status" value="1"/>
</dbReference>
<dbReference type="CDD" id="cd17535">
    <property type="entry name" value="REC_NarL-like"/>
    <property type="match status" value="1"/>
</dbReference>
<dbReference type="RefSeq" id="WP_013672530.1">
    <property type="nucleotide sequence ID" value="NZ_BAABKS010000085.1"/>
</dbReference>
<dbReference type="CDD" id="cd06170">
    <property type="entry name" value="LuxR_C_like"/>
    <property type="match status" value="1"/>
</dbReference>
<dbReference type="Pfam" id="PF00196">
    <property type="entry name" value="GerE"/>
    <property type="match status" value="1"/>
</dbReference>
<evidence type="ECO:0000259" key="7">
    <source>
        <dbReference type="PROSITE" id="PS50043"/>
    </source>
</evidence>
<evidence type="ECO:0000256" key="6">
    <source>
        <dbReference type="SAM" id="MobiDB-lite"/>
    </source>
</evidence>
<name>A0ABW3VIA9_9PSEU</name>
<organism evidence="9 10">
    <name type="scientific">Pseudonocardia benzenivorans</name>
    <dbReference type="NCBI Taxonomy" id="228005"/>
    <lineage>
        <taxon>Bacteria</taxon>
        <taxon>Bacillati</taxon>
        <taxon>Actinomycetota</taxon>
        <taxon>Actinomycetes</taxon>
        <taxon>Pseudonocardiales</taxon>
        <taxon>Pseudonocardiaceae</taxon>
        <taxon>Pseudonocardia</taxon>
    </lineage>
</organism>
<dbReference type="InterPro" id="IPR001789">
    <property type="entry name" value="Sig_transdc_resp-reg_receiver"/>
</dbReference>
<keyword evidence="4" id="KW-0804">Transcription</keyword>
<dbReference type="PANTHER" id="PTHR43214">
    <property type="entry name" value="TWO-COMPONENT RESPONSE REGULATOR"/>
    <property type="match status" value="1"/>
</dbReference>
<keyword evidence="3" id="KW-0238">DNA-binding</keyword>
<feature type="domain" description="Response regulatory" evidence="8">
    <location>
        <begin position="27"/>
        <end position="143"/>
    </location>
</feature>
<dbReference type="InterPro" id="IPR011006">
    <property type="entry name" value="CheY-like_superfamily"/>
</dbReference>
<keyword evidence="1 5" id="KW-0597">Phosphoprotein</keyword>
<comment type="caution">
    <text evidence="9">The sequence shown here is derived from an EMBL/GenBank/DDBJ whole genome shotgun (WGS) entry which is preliminary data.</text>
</comment>
<evidence type="ECO:0000256" key="3">
    <source>
        <dbReference type="ARBA" id="ARBA00023125"/>
    </source>
</evidence>
<dbReference type="SMART" id="SM00421">
    <property type="entry name" value="HTH_LUXR"/>
    <property type="match status" value="1"/>
</dbReference>
<dbReference type="PROSITE" id="PS50043">
    <property type="entry name" value="HTH_LUXR_2"/>
    <property type="match status" value="1"/>
</dbReference>
<evidence type="ECO:0000256" key="5">
    <source>
        <dbReference type="PROSITE-ProRule" id="PRU00169"/>
    </source>
</evidence>
<dbReference type="SMART" id="SM00448">
    <property type="entry name" value="REC"/>
    <property type="match status" value="1"/>
</dbReference>
<dbReference type="Gene3D" id="3.40.50.2300">
    <property type="match status" value="1"/>
</dbReference>
<dbReference type="Proteomes" id="UP001597182">
    <property type="component" value="Unassembled WGS sequence"/>
</dbReference>
<sequence>MAGDPDGSGSGHDDGVTGGDGTGRALRVVLADDQRIVRDGLATLLGLLPGITVVGAAADGEEAVALVDRHRPDVLLTDLRMPGCDGVEATRRVRAAHPGTAVVVLTTYVDDDAIVAALRAGAAGWLSKDADADAIGRALHSAADGQGTIDAGALARLVAASQPAPAGGEPPDGLTPREVEVLALIAQGLSNREIARRLVVGEATIKTHVNHLFAKAGLRDRAQAVNYAYRHGLAD</sequence>
<dbReference type="InterPro" id="IPR039420">
    <property type="entry name" value="WalR-like"/>
</dbReference>
<evidence type="ECO:0000313" key="9">
    <source>
        <dbReference type="EMBL" id="MFD1233809.1"/>
    </source>
</evidence>